<evidence type="ECO:0000256" key="2">
    <source>
        <dbReference type="SAM" id="Phobius"/>
    </source>
</evidence>
<name>A0A9W9RAI4_9EURO</name>
<reference evidence="3" key="1">
    <citation type="submission" date="2022-12" db="EMBL/GenBank/DDBJ databases">
        <authorList>
            <person name="Petersen C."/>
        </authorList>
    </citation>
    <scope>NUCLEOTIDE SEQUENCE</scope>
    <source>
        <strain evidence="3">IBT 3081</strain>
    </source>
</reference>
<dbReference type="Proteomes" id="UP001147752">
    <property type="component" value="Unassembled WGS sequence"/>
</dbReference>
<feature type="compositionally biased region" description="Polar residues" evidence="1">
    <location>
        <begin position="1"/>
        <end position="20"/>
    </location>
</feature>
<dbReference type="GeneID" id="81467194"/>
<proteinExistence type="predicted"/>
<gene>
    <name evidence="3" type="ORF">N7517_010288</name>
</gene>
<accession>A0A9W9RAI4</accession>
<dbReference type="EMBL" id="JAPZBT010000006">
    <property type="protein sequence ID" value="KAJ5355679.1"/>
    <property type="molecule type" value="Genomic_DNA"/>
</dbReference>
<evidence type="ECO:0000256" key="1">
    <source>
        <dbReference type="SAM" id="MobiDB-lite"/>
    </source>
</evidence>
<evidence type="ECO:0000313" key="3">
    <source>
        <dbReference type="EMBL" id="KAJ5355679.1"/>
    </source>
</evidence>
<feature type="region of interest" description="Disordered" evidence="1">
    <location>
        <begin position="1"/>
        <end position="44"/>
    </location>
</feature>
<feature type="transmembrane region" description="Helical" evidence="2">
    <location>
        <begin position="646"/>
        <end position="669"/>
    </location>
</feature>
<dbReference type="RefSeq" id="XP_056573826.1">
    <property type="nucleotide sequence ID" value="XM_056728011.1"/>
</dbReference>
<dbReference type="OrthoDB" id="5381672at2759"/>
<keyword evidence="2" id="KW-1133">Transmembrane helix</keyword>
<keyword evidence="2" id="KW-0812">Transmembrane</keyword>
<keyword evidence="2" id="KW-0472">Membrane</keyword>
<keyword evidence="4" id="KW-1185">Reference proteome</keyword>
<sequence>MEPLNSNPVPISHGQSNESNDPTPAPTDKDTPPRQSANQQRPLEPIPQILPSATLHRSGYILLLVLLYIFLAVFSWVVTCYLSFRPITTQHYDFWVKDSDSPSDEFKYGQGSSGWTYADVMALYQRNERWYRASRVMQSIVSVMTIPLTSAVCSSAAVIFLQRRQPSEGLSLRQAVTLADKGWSDIFTYIKTFSSGTNGLKRYGSSFLFLAMFANLLGSVISPLQQMFLSTEIIKTPTWPTKIWHLLDIPDQWESFLLPQSSMVLLLTREALATTTSTQRQAQLWQGTNVSCVINVTTGALLPSCNQGGATFGNMSRLENPFLAELPNDYNTGLIQQFLPRINSSTRYESISAEDYPEDCDKRKGAFSVNYGKENHDEAGRLTAWGLEACMPANVKNTPWNNTRDRQDFTEELYLNVTIVGQLSSRSLFKIALETTAGYFELPNYMNGQVAGPLLEKCPELSYGCGEHCEPEGTSGDGAPYNKVHRIDLKDYYTFEQLPNRGPLLTIAVALFGNGSSIQSRVAHSQNYTTNLASDPSTRNPISSSGCADVLPFAFFSLSDDGPSYSCTPSQDGGTDDPEVDNVIAEWLNTLFANDADIVKNVFDVAAFIANQAWMESSIDDESKNLEISFDMGSDTQIPVISRGGLILVSILLALEIFILLPLAVYAAIIPRWTSSLDSFTMMRIGAAVADKMPLLLGRETDKVDVLDQLPGYVGDQSEESDVIGKLGLGAQTPLAARRNKRFESYAGESEPLNGHQSKESQDSFDAASG</sequence>
<feature type="transmembrane region" description="Helical" evidence="2">
    <location>
        <begin position="139"/>
        <end position="161"/>
    </location>
</feature>
<reference evidence="3" key="2">
    <citation type="journal article" date="2023" name="IMA Fungus">
        <title>Comparative genomic study of the Penicillium genus elucidates a diverse pangenome and 15 lateral gene transfer events.</title>
        <authorList>
            <person name="Petersen C."/>
            <person name="Sorensen T."/>
            <person name="Nielsen M.R."/>
            <person name="Sondergaard T.E."/>
            <person name="Sorensen J.L."/>
            <person name="Fitzpatrick D.A."/>
            <person name="Frisvad J.C."/>
            <person name="Nielsen K.L."/>
        </authorList>
    </citation>
    <scope>NUCLEOTIDE SEQUENCE</scope>
    <source>
        <strain evidence="3">IBT 3081</strain>
    </source>
</reference>
<feature type="transmembrane region" description="Helical" evidence="2">
    <location>
        <begin position="60"/>
        <end position="84"/>
    </location>
</feature>
<feature type="region of interest" description="Disordered" evidence="1">
    <location>
        <begin position="746"/>
        <end position="770"/>
    </location>
</feature>
<evidence type="ECO:0000313" key="4">
    <source>
        <dbReference type="Proteomes" id="UP001147752"/>
    </source>
</evidence>
<organism evidence="3 4">
    <name type="scientific">Penicillium concentricum</name>
    <dbReference type="NCBI Taxonomy" id="293559"/>
    <lineage>
        <taxon>Eukaryota</taxon>
        <taxon>Fungi</taxon>
        <taxon>Dikarya</taxon>
        <taxon>Ascomycota</taxon>
        <taxon>Pezizomycotina</taxon>
        <taxon>Eurotiomycetes</taxon>
        <taxon>Eurotiomycetidae</taxon>
        <taxon>Eurotiales</taxon>
        <taxon>Aspergillaceae</taxon>
        <taxon>Penicillium</taxon>
    </lineage>
</organism>
<dbReference type="AlphaFoldDB" id="A0A9W9RAI4"/>
<protein>
    <submittedName>
        <fullName evidence="3">Uncharacterized protein</fullName>
    </submittedName>
</protein>
<comment type="caution">
    <text evidence="3">The sequence shown here is derived from an EMBL/GenBank/DDBJ whole genome shotgun (WGS) entry which is preliminary data.</text>
</comment>